<evidence type="ECO:0000256" key="1">
    <source>
        <dbReference type="SAM" id="Phobius"/>
    </source>
</evidence>
<accession>A0A7S0AMR7</accession>
<keyword evidence="1" id="KW-0472">Membrane</keyword>
<dbReference type="EMBL" id="HBEG01030978">
    <property type="protein sequence ID" value="CAD8368536.1"/>
    <property type="molecule type" value="Transcribed_RNA"/>
</dbReference>
<feature type="transmembrane region" description="Helical" evidence="1">
    <location>
        <begin position="101"/>
        <end position="121"/>
    </location>
</feature>
<reference evidence="2" key="1">
    <citation type="submission" date="2021-01" db="EMBL/GenBank/DDBJ databases">
        <authorList>
            <person name="Corre E."/>
            <person name="Pelletier E."/>
            <person name="Niang G."/>
            <person name="Scheremetjew M."/>
            <person name="Finn R."/>
            <person name="Kale V."/>
            <person name="Holt S."/>
            <person name="Cochrane G."/>
            <person name="Meng A."/>
            <person name="Brown T."/>
            <person name="Cohen L."/>
        </authorList>
    </citation>
    <scope>NUCLEOTIDE SEQUENCE</scope>
    <source>
        <strain evidence="2">Pbaha01</strain>
    </source>
</reference>
<gene>
    <name evidence="2" type="ORF">PBAH0796_LOCUS18925</name>
</gene>
<organism evidence="2">
    <name type="scientific">Pyrodinium bahamense</name>
    <dbReference type="NCBI Taxonomy" id="73915"/>
    <lineage>
        <taxon>Eukaryota</taxon>
        <taxon>Sar</taxon>
        <taxon>Alveolata</taxon>
        <taxon>Dinophyceae</taxon>
        <taxon>Gonyaulacales</taxon>
        <taxon>Pyrocystaceae</taxon>
        <taxon>Pyrodinium</taxon>
    </lineage>
</organism>
<keyword evidence="1" id="KW-1133">Transmembrane helix</keyword>
<sequence>MAGCDVSLAATCNDQGLCAELVDASAATTAGALGAHTNEVLSTIAVEAPDCGTPSPVREAALLRPVWHQVFLLMAWQLLFVVSAVAGLTLCRLVVQRRINVPIGVFALAVNAGFLMFKTVFKNMGMALDWGKLHTQFPMYWVSELTNSFLYFQVYQSLLEGLHDWWSFFSLQAVHLAMEWNHCLRASKAYYMLTQKVLGSRGVSRRPWLHRKLLGALLVASPGITARDWACCIAVDHGLRVLTAYTSLLVWVPGCVWLRSGYNARLYPALPGWDLHLFAAQSAMMLVLETLNSLAIEWYFRVRLGPGGSLRRVGGIMRNWRIASSFIGIATLGCTDGLWQVFKTNHLCIRCEGPHVLL</sequence>
<dbReference type="AlphaFoldDB" id="A0A7S0AMR7"/>
<keyword evidence="1" id="KW-0812">Transmembrane</keyword>
<proteinExistence type="predicted"/>
<protein>
    <submittedName>
        <fullName evidence="2">Uncharacterized protein</fullName>
    </submittedName>
</protein>
<feature type="transmembrane region" description="Helical" evidence="1">
    <location>
        <begin position="70"/>
        <end position="95"/>
    </location>
</feature>
<name>A0A7S0AMR7_9DINO</name>
<evidence type="ECO:0000313" key="2">
    <source>
        <dbReference type="EMBL" id="CAD8368536.1"/>
    </source>
</evidence>